<dbReference type="GO" id="GO:0016301">
    <property type="term" value="F:kinase activity"/>
    <property type="evidence" value="ECO:0007669"/>
    <property type="project" value="UniProtKB-KW"/>
</dbReference>
<organism evidence="5 6">
    <name type="scientific">Candidatus Shapirobacteria bacterium CG11_big_fil_rev_8_21_14_0_20_40_12</name>
    <dbReference type="NCBI Taxonomy" id="1974889"/>
    <lineage>
        <taxon>Bacteria</taxon>
        <taxon>Candidatus Shapironibacteriota</taxon>
    </lineage>
</organism>
<evidence type="ECO:0000256" key="2">
    <source>
        <dbReference type="ARBA" id="ARBA00022679"/>
    </source>
</evidence>
<dbReference type="EMBL" id="PCVI01000048">
    <property type="protein sequence ID" value="PIQ69973.1"/>
    <property type="molecule type" value="Genomic_DNA"/>
</dbReference>
<evidence type="ECO:0000256" key="3">
    <source>
        <dbReference type="ARBA" id="ARBA00022777"/>
    </source>
</evidence>
<dbReference type="InterPro" id="IPR011611">
    <property type="entry name" value="PfkB_dom"/>
</dbReference>
<keyword evidence="3" id="KW-0418">Kinase</keyword>
<comment type="caution">
    <text evidence="5">The sequence shown here is derived from an EMBL/GenBank/DDBJ whole genome shotgun (WGS) entry which is preliminary data.</text>
</comment>
<dbReference type="Pfam" id="PF00294">
    <property type="entry name" value="PfkB"/>
    <property type="match status" value="1"/>
</dbReference>
<accession>A0A2H0KHB6</accession>
<feature type="domain" description="Carbohydrate kinase PfkB" evidence="4">
    <location>
        <begin position="28"/>
        <end position="303"/>
    </location>
</feature>
<dbReference type="AlphaFoldDB" id="A0A2H0KHB6"/>
<protein>
    <recommendedName>
        <fullName evidence="4">Carbohydrate kinase PfkB domain-containing protein</fullName>
    </recommendedName>
</protein>
<gene>
    <name evidence="5" type="ORF">COV89_02900</name>
</gene>
<dbReference type="Gene3D" id="3.40.1190.20">
    <property type="match status" value="1"/>
</dbReference>
<evidence type="ECO:0000259" key="4">
    <source>
        <dbReference type="Pfam" id="PF00294"/>
    </source>
</evidence>
<dbReference type="SUPFAM" id="SSF53613">
    <property type="entry name" value="Ribokinase-like"/>
    <property type="match status" value="1"/>
</dbReference>
<proteinExistence type="inferred from homology"/>
<dbReference type="Proteomes" id="UP000231371">
    <property type="component" value="Unassembled WGS sequence"/>
</dbReference>
<keyword evidence="2" id="KW-0808">Transferase</keyword>
<evidence type="ECO:0000313" key="5">
    <source>
        <dbReference type="EMBL" id="PIQ69973.1"/>
    </source>
</evidence>
<evidence type="ECO:0000313" key="6">
    <source>
        <dbReference type="Proteomes" id="UP000231371"/>
    </source>
</evidence>
<dbReference type="PANTHER" id="PTHR43320:SF3">
    <property type="entry name" value="CARBOHYDRATE KINASE PFKB DOMAIN-CONTAINING PROTEIN"/>
    <property type="match status" value="1"/>
</dbReference>
<dbReference type="InterPro" id="IPR052700">
    <property type="entry name" value="Carb_kinase_PfkB-like"/>
</dbReference>
<name>A0A2H0KHB6_9BACT</name>
<evidence type="ECO:0000256" key="1">
    <source>
        <dbReference type="ARBA" id="ARBA00010688"/>
    </source>
</evidence>
<dbReference type="InterPro" id="IPR029056">
    <property type="entry name" value="Ribokinase-like"/>
</dbReference>
<comment type="similarity">
    <text evidence="1">Belongs to the carbohydrate kinase PfkB family.</text>
</comment>
<sequence>MFDVISLGTATYDVFLKSPGMEINQKGEDENICFRYGAKLEVNEIFFDYGGGGTNSAVTFARQGLKIASIVQVGDDFFGKKILADLQKEGVATNLVNIQEGNTDYSTILWVPNGGRTILVYRGKTRLEIDNVLWDKLDSKWFYISSLEGNLQIIENLIRRFGGENCRIAWNPGSRELKQKEKLLSLLPSITLLNVNKEEMIELLAISNKQLAISDILSEAQKLPCEYIVITDDKRGAYFWNKRESYWYNCGIFEDSPRVETTGAGDAFGSGLVTGFMKGYPFKECLYLASANASSVVGKMGAKKGILRPEDLSAWGREKLLIKRL</sequence>
<dbReference type="PANTHER" id="PTHR43320">
    <property type="entry name" value="SUGAR KINASE"/>
    <property type="match status" value="1"/>
</dbReference>
<reference evidence="5 6" key="1">
    <citation type="submission" date="2017-09" db="EMBL/GenBank/DDBJ databases">
        <title>Depth-based differentiation of microbial function through sediment-hosted aquifers and enrichment of novel symbionts in the deep terrestrial subsurface.</title>
        <authorList>
            <person name="Probst A.J."/>
            <person name="Ladd B."/>
            <person name="Jarett J.K."/>
            <person name="Geller-Mcgrath D.E."/>
            <person name="Sieber C.M."/>
            <person name="Emerson J.B."/>
            <person name="Anantharaman K."/>
            <person name="Thomas B.C."/>
            <person name="Malmstrom R."/>
            <person name="Stieglmeier M."/>
            <person name="Klingl A."/>
            <person name="Woyke T."/>
            <person name="Ryan C.M."/>
            <person name="Banfield J.F."/>
        </authorList>
    </citation>
    <scope>NUCLEOTIDE SEQUENCE [LARGE SCALE GENOMIC DNA]</scope>
    <source>
        <strain evidence="5">CG11_big_fil_rev_8_21_14_0_20_40_12</strain>
    </source>
</reference>